<dbReference type="PANTHER" id="PTHR33406:SF6">
    <property type="entry name" value="MEMBRANE PROTEIN YDGH-RELATED"/>
    <property type="match status" value="1"/>
</dbReference>
<feature type="transmembrane region" description="Helical" evidence="7">
    <location>
        <begin position="754"/>
        <end position="775"/>
    </location>
</feature>
<feature type="transmembrane region" description="Helical" evidence="7">
    <location>
        <begin position="872"/>
        <end position="897"/>
    </location>
</feature>
<dbReference type="OrthoDB" id="438641at2759"/>
<keyword evidence="3" id="KW-1003">Cell membrane</keyword>
<evidence type="ECO:0000256" key="6">
    <source>
        <dbReference type="ARBA" id="ARBA00023136"/>
    </source>
</evidence>
<feature type="transmembrane region" description="Helical" evidence="7">
    <location>
        <begin position="728"/>
        <end position="747"/>
    </location>
</feature>
<accession>A0A812I3A3</accession>
<feature type="transmembrane region" description="Helical" evidence="7">
    <location>
        <begin position="319"/>
        <end position="339"/>
    </location>
</feature>
<dbReference type="SUPFAM" id="SSF82866">
    <property type="entry name" value="Multidrug efflux transporter AcrB transmembrane domain"/>
    <property type="match status" value="2"/>
</dbReference>
<evidence type="ECO:0000256" key="3">
    <source>
        <dbReference type="ARBA" id="ARBA00022475"/>
    </source>
</evidence>
<dbReference type="EMBL" id="CAJNDS010000138">
    <property type="protein sequence ID" value="CAE6969538.1"/>
    <property type="molecule type" value="Genomic_DNA"/>
</dbReference>
<evidence type="ECO:0000256" key="7">
    <source>
        <dbReference type="SAM" id="Phobius"/>
    </source>
</evidence>
<comment type="caution">
    <text evidence="9">The sequence shown here is derived from an EMBL/GenBank/DDBJ whole genome shotgun (WGS) entry which is preliminary data.</text>
</comment>
<feature type="domain" description="SSD" evidence="8">
    <location>
        <begin position="383"/>
        <end position="474"/>
    </location>
</feature>
<evidence type="ECO:0000256" key="4">
    <source>
        <dbReference type="ARBA" id="ARBA00022692"/>
    </source>
</evidence>
<feature type="transmembrane region" description="Helical" evidence="7">
    <location>
        <begin position="525"/>
        <end position="544"/>
    </location>
</feature>
<proteinExistence type="inferred from homology"/>
<dbReference type="Gene3D" id="1.20.1640.10">
    <property type="entry name" value="Multidrug efflux transporter AcrB transmembrane domain"/>
    <property type="match status" value="2"/>
</dbReference>
<keyword evidence="4 7" id="KW-0812">Transmembrane</keyword>
<feature type="transmembrane region" description="Helical" evidence="7">
    <location>
        <begin position="833"/>
        <end position="860"/>
    </location>
</feature>
<dbReference type="PROSITE" id="PS50156">
    <property type="entry name" value="SSD"/>
    <property type="match status" value="1"/>
</dbReference>
<dbReference type="Proteomes" id="UP000604046">
    <property type="component" value="Unassembled WGS sequence"/>
</dbReference>
<evidence type="ECO:0000256" key="1">
    <source>
        <dbReference type="ARBA" id="ARBA00004651"/>
    </source>
</evidence>
<dbReference type="GO" id="GO:0005886">
    <property type="term" value="C:plasma membrane"/>
    <property type="evidence" value="ECO:0007669"/>
    <property type="project" value="UniProtKB-SubCell"/>
</dbReference>
<feature type="transmembrane region" description="Helical" evidence="7">
    <location>
        <begin position="346"/>
        <end position="367"/>
    </location>
</feature>
<dbReference type="InterPro" id="IPR004869">
    <property type="entry name" value="MMPL_dom"/>
</dbReference>
<organism evidence="9 10">
    <name type="scientific">Symbiodinium natans</name>
    <dbReference type="NCBI Taxonomy" id="878477"/>
    <lineage>
        <taxon>Eukaryota</taxon>
        <taxon>Sar</taxon>
        <taxon>Alveolata</taxon>
        <taxon>Dinophyceae</taxon>
        <taxon>Suessiales</taxon>
        <taxon>Symbiodiniaceae</taxon>
        <taxon>Symbiodinium</taxon>
    </lineage>
</organism>
<keyword evidence="5 7" id="KW-1133">Transmembrane helix</keyword>
<feature type="transmembrane region" description="Helical" evidence="7">
    <location>
        <begin position="420"/>
        <end position="441"/>
    </location>
</feature>
<protein>
    <submittedName>
        <fullName evidence="9">ActII-3 protein</fullName>
    </submittedName>
</protein>
<evidence type="ECO:0000259" key="8">
    <source>
        <dbReference type="PROSITE" id="PS50156"/>
    </source>
</evidence>
<evidence type="ECO:0000313" key="10">
    <source>
        <dbReference type="Proteomes" id="UP000604046"/>
    </source>
</evidence>
<reference evidence="9" key="1">
    <citation type="submission" date="2021-02" db="EMBL/GenBank/DDBJ databases">
        <authorList>
            <person name="Dougan E. K."/>
            <person name="Rhodes N."/>
            <person name="Thang M."/>
            <person name="Chan C."/>
        </authorList>
    </citation>
    <scope>NUCLEOTIDE SEQUENCE</scope>
</reference>
<dbReference type="AlphaFoldDB" id="A0A812I3A3"/>
<evidence type="ECO:0000313" key="9">
    <source>
        <dbReference type="EMBL" id="CAE6969538.1"/>
    </source>
</evidence>
<name>A0A812I3A3_9DINO</name>
<gene>
    <name evidence="9" type="primary">actII-3</name>
    <name evidence="9" type="ORF">SNAT2548_LOCUS2413</name>
</gene>
<dbReference type="InterPro" id="IPR000731">
    <property type="entry name" value="SSD"/>
</dbReference>
<comment type="subcellular location">
    <subcellularLocation>
        <location evidence="1">Cell membrane</location>
        <topology evidence="1">Multi-pass membrane protein</topology>
    </subcellularLocation>
</comment>
<feature type="transmembrane region" description="Helical" evidence="7">
    <location>
        <begin position="379"/>
        <end position="399"/>
    </location>
</feature>
<feature type="transmembrane region" description="Helical" evidence="7">
    <location>
        <begin position="453"/>
        <end position="475"/>
    </location>
</feature>
<keyword evidence="10" id="KW-1185">Reference proteome</keyword>
<evidence type="ECO:0000256" key="5">
    <source>
        <dbReference type="ARBA" id="ARBA00022989"/>
    </source>
</evidence>
<comment type="similarity">
    <text evidence="2">Belongs to the resistance-nodulation-cell division (RND) (TC 2.A.6) family. MmpL subfamily.</text>
</comment>
<evidence type="ECO:0000256" key="2">
    <source>
        <dbReference type="ARBA" id="ARBA00010157"/>
    </source>
</evidence>
<keyword evidence="6 7" id="KW-0472">Membrane</keyword>
<feature type="transmembrane region" description="Helical" evidence="7">
    <location>
        <begin position="790"/>
        <end position="812"/>
    </location>
</feature>
<sequence length="929" mass="103153">MKCQQYFCRTRWCAGVHFLGRLQMQSAQKTKKPRLLLQLSSAQQVLAAMFAGVAAKLSEQHAGSWLVLLCVSFSGWRWRALRTMQDGWTKHAVHVRMPWSVTRWGCQRMANTRVDPTKMQRCRDYCFTQPRWAGQKGAQVAMSIWRWVISGDALPMPIAELGEFFPRVKQGIEAPVMMLIRSTGADKVLTPVVEAFTGDLVSQVKADARTRVLEPMVLGYYTDGAVAGVHLPLSLRKQKLVSKDERTMIVVLVPTKFPTMATFQHEGYNNTIFAPWLYRKQLMEFLHSLMERPPPGIELQLTGNPVIEYERFFDRSIELLMHAEVFCLPLALFIFCRLVGEIRLLVLPPLIVVTSLAAAAALCVPLARWTPLSPDVPPTMLSVLLALGLDYALFMLTRFEENRSRDMELTENVSILICETGHTILVSGSLIAIAFFGALTLPERNLHSAGEVLGITVVCCMLFSVTLCPALLLLFGRWLTAPACSSDQEEFSGKLSGSEREALFSGETHVRYKGWFRLMRLVQRWPHGAVAAVFLLFLPVTWQIPRLHGTADIYAALPKDMPSVLAMRQLGAEFPAGRFDPYTVVLRDRDSSATGRPNALMTETGFEAMLQLCNMLDQIGSVDSILGPVRLLDQTIDWQKAQLYRSEVGPASMHDIYKTLLDTHVNGSAVLLQVFVDFLPRGPRGAAWLRAARKGLRLWEGLHPSFSASLGGGAALVVDAQDTVMQSVPIYLLVSVLLITLVVLAIFRSVVLPLRLAFALLFTLAATFGIAVLVYETPLLHGLFPWLADYSGLCFEIVPIAVSVAIALGLDYDIFLVSRIVEFRLKGFTDSSSIVYGVASTGGIISGAGLIMALAFSGLFFSSKLLHQQLALLLVTSVLLDTFVVRTVLVPALMLSAGDWNWWPRKMPSTKPSPGAWELMKNEEEMESD</sequence>
<dbReference type="PANTHER" id="PTHR33406">
    <property type="entry name" value="MEMBRANE PROTEIN MJ1562-RELATED"/>
    <property type="match status" value="1"/>
</dbReference>
<dbReference type="Pfam" id="PF03176">
    <property type="entry name" value="MMPL"/>
    <property type="match status" value="2"/>
</dbReference>
<dbReference type="InterPro" id="IPR050545">
    <property type="entry name" value="Mycobact_MmpL"/>
</dbReference>